<feature type="domain" description="DUF3669" evidence="2">
    <location>
        <begin position="330"/>
        <end position="392"/>
    </location>
</feature>
<dbReference type="PANTHER" id="PTHR40780">
    <property type="entry name" value="DUF3669 DOMAIN-CONTAINING PROTEIN"/>
    <property type="match status" value="1"/>
</dbReference>
<dbReference type="OrthoDB" id="2993351at2759"/>
<gene>
    <name evidence="3" type="ORF">FKW77_010179</name>
</gene>
<dbReference type="AlphaFoldDB" id="A0A517L8B5"/>
<feature type="region of interest" description="Disordered" evidence="1">
    <location>
        <begin position="1"/>
        <end position="23"/>
    </location>
</feature>
<dbReference type="Pfam" id="PF12417">
    <property type="entry name" value="DUF3669"/>
    <property type="match status" value="1"/>
</dbReference>
<accession>A0A517L8B5</accession>
<sequence length="432" mass="49732">MDQQIKNYKRRENTSSESQQSERSVSFQELILINLYLGDHLDNSEEETADQHLKQMLSVRSVISTASSLAHRMEEGQILFAEDQKESYRRIGAGSCGTIYEKLGSASIVKLARPGVQALWNDYAFHCDVWHKFKNFKQLHEKIRIPEPMYFVKPDDKEGAEWWDKRLKCFPDTPYPVDRTEAIVAERIFPMPKQVRNAIIEKWCPEKIKEAAKSQESNRNCLIRVLLGKAQVKSKHPSSMFSLQNYPLWVDKVQELEAVEYEDIAISMGGALAALHWSVGTDARDVEFVLGSAPLPKKRIPTRAEVLKMGPSTTKDLVMGHDSKRRVIQLWLLDFNQCREMERNETGLQLAVNAFFANDPYYPRPLTETSFRQKLWTSFKKGYLDLSNEIMAGESDPDVKTLPARFLEMLVNAEQTRKVEQAAKEAKRMCDY</sequence>
<evidence type="ECO:0000259" key="2">
    <source>
        <dbReference type="Pfam" id="PF12417"/>
    </source>
</evidence>
<evidence type="ECO:0000256" key="1">
    <source>
        <dbReference type="SAM" id="MobiDB-lite"/>
    </source>
</evidence>
<dbReference type="InterPro" id="IPR022137">
    <property type="entry name" value="Znf_prot_DUF3669"/>
</dbReference>
<dbReference type="STRING" id="50376.A0A517L8B5"/>
<proteinExistence type="predicted"/>
<protein>
    <recommendedName>
        <fullName evidence="2">DUF3669 domain-containing protein</fullName>
    </recommendedName>
</protein>
<name>A0A517L8B5_9PEZI</name>
<dbReference type="Proteomes" id="UP000316270">
    <property type="component" value="Chromosome 6"/>
</dbReference>
<evidence type="ECO:0000313" key="4">
    <source>
        <dbReference type="Proteomes" id="UP000316270"/>
    </source>
</evidence>
<reference evidence="3 4" key="1">
    <citation type="submission" date="2019-07" db="EMBL/GenBank/DDBJ databases">
        <title>Finished genome of Venturia effusa.</title>
        <authorList>
            <person name="Young C.A."/>
            <person name="Cox M.P."/>
            <person name="Ganley A.R.D."/>
            <person name="David W.J."/>
        </authorList>
    </citation>
    <scope>NUCLEOTIDE SEQUENCE [LARGE SCALE GENOMIC DNA]</scope>
    <source>
        <strain evidence="4">albino</strain>
    </source>
</reference>
<dbReference type="PANTHER" id="PTHR40780:SF2">
    <property type="entry name" value="DUF3669 DOMAIN-CONTAINING PROTEIN"/>
    <property type="match status" value="1"/>
</dbReference>
<keyword evidence="4" id="KW-1185">Reference proteome</keyword>
<organism evidence="3 4">
    <name type="scientific">Venturia effusa</name>
    <dbReference type="NCBI Taxonomy" id="50376"/>
    <lineage>
        <taxon>Eukaryota</taxon>
        <taxon>Fungi</taxon>
        <taxon>Dikarya</taxon>
        <taxon>Ascomycota</taxon>
        <taxon>Pezizomycotina</taxon>
        <taxon>Dothideomycetes</taxon>
        <taxon>Pleosporomycetidae</taxon>
        <taxon>Venturiales</taxon>
        <taxon>Venturiaceae</taxon>
        <taxon>Venturia</taxon>
    </lineage>
</organism>
<evidence type="ECO:0000313" key="3">
    <source>
        <dbReference type="EMBL" id="QDS71886.1"/>
    </source>
</evidence>
<dbReference type="EMBL" id="CP042190">
    <property type="protein sequence ID" value="QDS71886.1"/>
    <property type="molecule type" value="Genomic_DNA"/>
</dbReference>